<feature type="transmembrane region" description="Helical" evidence="10">
    <location>
        <begin position="49"/>
        <end position="69"/>
    </location>
</feature>
<keyword evidence="5" id="KW-0406">Ion transport</keyword>
<dbReference type="InterPro" id="IPR001807">
    <property type="entry name" value="ClC"/>
</dbReference>
<reference evidence="11" key="2">
    <citation type="journal article" date="2014" name="ISME J.">
        <title>Microbial stratification in low pH oxic and suboxic macroscopic growths along an acid mine drainage.</title>
        <authorList>
            <person name="Mendez-Garcia C."/>
            <person name="Mesa V."/>
            <person name="Sprenger R.R."/>
            <person name="Richter M."/>
            <person name="Diez M.S."/>
            <person name="Solano J."/>
            <person name="Bargiela R."/>
            <person name="Golyshina O.V."/>
            <person name="Manteca A."/>
            <person name="Ramos J.L."/>
            <person name="Gallego J.R."/>
            <person name="Llorente I."/>
            <person name="Martins Dos Santos V.A."/>
            <person name="Jensen O.N."/>
            <person name="Pelaez A.I."/>
            <person name="Sanchez J."/>
            <person name="Ferrer M."/>
        </authorList>
    </citation>
    <scope>NUCLEOTIDE SEQUENCE</scope>
</reference>
<dbReference type="EMBL" id="AUZX01010342">
    <property type="protein sequence ID" value="EQD48279.1"/>
    <property type="molecule type" value="Genomic_DNA"/>
</dbReference>
<evidence type="ECO:0000256" key="7">
    <source>
        <dbReference type="ARBA" id="ARBA00023173"/>
    </source>
</evidence>
<feature type="transmembrane region" description="Helical" evidence="10">
    <location>
        <begin position="342"/>
        <end position="362"/>
    </location>
</feature>
<feature type="transmembrane region" description="Helical" evidence="10">
    <location>
        <begin position="140"/>
        <end position="168"/>
    </location>
</feature>
<dbReference type="GO" id="GO:0005254">
    <property type="term" value="F:chloride channel activity"/>
    <property type="evidence" value="ECO:0007669"/>
    <property type="project" value="UniProtKB-KW"/>
</dbReference>
<dbReference type="Gene3D" id="1.10.3080.10">
    <property type="entry name" value="Clc chloride channel"/>
    <property type="match status" value="1"/>
</dbReference>
<dbReference type="GO" id="GO:0034707">
    <property type="term" value="C:chloride channel complex"/>
    <property type="evidence" value="ECO:0007669"/>
    <property type="project" value="UniProtKB-KW"/>
</dbReference>
<keyword evidence="9" id="KW-0407">Ion channel</keyword>
<keyword evidence="7" id="KW-0869">Chloride channel</keyword>
<feature type="transmembrane region" description="Helical" evidence="10">
    <location>
        <begin position="311"/>
        <end position="330"/>
    </location>
</feature>
<dbReference type="CDD" id="cd00400">
    <property type="entry name" value="Voltage_gated_ClC"/>
    <property type="match status" value="1"/>
</dbReference>
<evidence type="ECO:0000256" key="4">
    <source>
        <dbReference type="ARBA" id="ARBA00022989"/>
    </source>
</evidence>
<gene>
    <name evidence="11" type="ORF">B1A_14100</name>
</gene>
<keyword evidence="4 10" id="KW-1133">Transmembrane helix</keyword>
<evidence type="ECO:0000256" key="2">
    <source>
        <dbReference type="ARBA" id="ARBA00022448"/>
    </source>
</evidence>
<evidence type="ECO:0000256" key="1">
    <source>
        <dbReference type="ARBA" id="ARBA00004141"/>
    </source>
</evidence>
<dbReference type="GO" id="GO:0005886">
    <property type="term" value="C:plasma membrane"/>
    <property type="evidence" value="ECO:0007669"/>
    <property type="project" value="TreeGrafter"/>
</dbReference>
<name>T1B5Q6_9ZZZZ</name>
<dbReference type="PRINTS" id="PR00762">
    <property type="entry name" value="CLCHANNEL"/>
</dbReference>
<evidence type="ECO:0000256" key="10">
    <source>
        <dbReference type="SAM" id="Phobius"/>
    </source>
</evidence>
<keyword evidence="6 10" id="KW-0472">Membrane</keyword>
<dbReference type="Pfam" id="PF00654">
    <property type="entry name" value="Voltage_CLC"/>
    <property type="match status" value="1"/>
</dbReference>
<feature type="transmembrane region" description="Helical" evidence="10">
    <location>
        <begin position="286"/>
        <end position="304"/>
    </location>
</feature>
<proteinExistence type="predicted"/>
<evidence type="ECO:0000256" key="9">
    <source>
        <dbReference type="ARBA" id="ARBA00023303"/>
    </source>
</evidence>
<evidence type="ECO:0000256" key="8">
    <source>
        <dbReference type="ARBA" id="ARBA00023214"/>
    </source>
</evidence>
<protein>
    <submittedName>
        <fullName evidence="11">Chloride channel, voltage gated</fullName>
    </submittedName>
</protein>
<sequence>MGLATVVGISGSLAVLTFHQFLLWLEDILYGSHQGLVANAAHLSPGIRVLVPACGGLIAGLILQYFLLARKNDSGTDYMEVIAAGSDVPVRSSLLKSVASAATVVSGGSIGREGSMVQLAALTGSIFGSILRLTAAERRFAVACGAAAGLAGAYNTPIAGALFVVEIILGEIRVRSLGPLLLAAAIADFVVRHVSGAAPIFAATPGNLQSLMELLMVVGMGLVSGLLGPLFIVALDRTHHFFAQLHLPLWLKMTCAGLAVGGLSAIRPEVWGNGYSVINSLLHQSWLWQNILLILGLKILATILTSGSGAVGGVFTPTLFIGAALGTLAGHMAQTFLPETSLTAFTLVGMSAFLAAVTHAPLTAVMMVSEMTSGYGLVPALLVASLTGHYISSVLHPPSIYARSIPTDHPTQTPPTHFILNTENRAMRFFSQVRHGSVLSHSGPRFEQDNNIVYCLPGTSF</sequence>
<evidence type="ECO:0000256" key="6">
    <source>
        <dbReference type="ARBA" id="ARBA00023136"/>
    </source>
</evidence>
<keyword evidence="8" id="KW-0868">Chloride</keyword>
<dbReference type="InterPro" id="IPR014743">
    <property type="entry name" value="Cl-channel_core"/>
</dbReference>
<dbReference type="PANTHER" id="PTHR43427">
    <property type="entry name" value="CHLORIDE CHANNEL PROTEIN CLC-E"/>
    <property type="match status" value="1"/>
</dbReference>
<reference evidence="11" key="1">
    <citation type="submission" date="2013-08" db="EMBL/GenBank/DDBJ databases">
        <authorList>
            <person name="Mendez C."/>
            <person name="Richter M."/>
            <person name="Ferrer M."/>
            <person name="Sanchez J."/>
        </authorList>
    </citation>
    <scope>NUCLEOTIDE SEQUENCE</scope>
</reference>
<evidence type="ECO:0000256" key="5">
    <source>
        <dbReference type="ARBA" id="ARBA00023065"/>
    </source>
</evidence>
<organism evidence="11">
    <name type="scientific">mine drainage metagenome</name>
    <dbReference type="NCBI Taxonomy" id="410659"/>
    <lineage>
        <taxon>unclassified sequences</taxon>
        <taxon>metagenomes</taxon>
        <taxon>ecological metagenomes</taxon>
    </lineage>
</organism>
<keyword evidence="2" id="KW-0813">Transport</keyword>
<comment type="caution">
    <text evidence="11">The sequence shown here is derived from an EMBL/GenBank/DDBJ whole genome shotgun (WGS) entry which is preliminary data.</text>
</comment>
<dbReference type="AlphaFoldDB" id="T1B5Q6"/>
<keyword evidence="3 10" id="KW-0812">Transmembrane</keyword>
<dbReference type="PANTHER" id="PTHR43427:SF6">
    <property type="entry name" value="CHLORIDE CHANNEL PROTEIN CLC-E"/>
    <property type="match status" value="1"/>
</dbReference>
<evidence type="ECO:0000256" key="3">
    <source>
        <dbReference type="ARBA" id="ARBA00022692"/>
    </source>
</evidence>
<comment type="subcellular location">
    <subcellularLocation>
        <location evidence="1">Membrane</location>
        <topology evidence="1">Multi-pass membrane protein</topology>
    </subcellularLocation>
</comment>
<accession>T1B5Q6</accession>
<feature type="transmembrane region" description="Helical" evidence="10">
    <location>
        <begin position="247"/>
        <end position="266"/>
    </location>
</feature>
<dbReference type="SUPFAM" id="SSF81340">
    <property type="entry name" value="Clc chloride channel"/>
    <property type="match status" value="1"/>
</dbReference>
<dbReference type="InterPro" id="IPR050368">
    <property type="entry name" value="ClC-type_chloride_channel"/>
</dbReference>
<feature type="transmembrane region" description="Helical" evidence="10">
    <location>
        <begin position="214"/>
        <end position="235"/>
    </location>
</feature>
<evidence type="ECO:0000313" key="11">
    <source>
        <dbReference type="EMBL" id="EQD48279.1"/>
    </source>
</evidence>